<reference evidence="1" key="1">
    <citation type="submission" date="2013-04" db="EMBL/GenBank/DDBJ databases">
        <title>Comparative Genomics of Relapsing Fever Spirochetes.</title>
        <authorList>
            <person name="Schwan T.G."/>
            <person name="Raffel S.J."/>
            <person name="Porcella S.F."/>
            <person name="Martens C.A."/>
            <person name="Bruno D.P."/>
            <person name="Ricklefs S.M."/>
            <person name="Barbian K.B."/>
        </authorList>
    </citation>
    <scope>NUCLEOTIDE SEQUENCE</scope>
    <source>
        <strain evidence="1">Co53</strain>
        <plasmid evidence="1">unnamed</plasmid>
    </source>
</reference>
<dbReference type="EMBL" id="CP005757">
    <property type="protein sequence ID" value="AHH11534.1"/>
    <property type="molecule type" value="Genomic_DNA"/>
</dbReference>
<name>W5SWG1_9SPIR</name>
<proteinExistence type="predicted"/>
<accession>W5SWG1</accession>
<gene>
    <name evidence="1" type="ORF">BCO_0900095</name>
</gene>
<dbReference type="HOGENOM" id="CLU_3354907_0_0_12"/>
<organism evidence="1">
    <name type="scientific">Borrelia coriaceae ATCC 43381</name>
    <dbReference type="NCBI Taxonomy" id="1408429"/>
    <lineage>
        <taxon>Bacteria</taxon>
        <taxon>Pseudomonadati</taxon>
        <taxon>Spirochaetota</taxon>
        <taxon>Spirochaetia</taxon>
        <taxon>Spirochaetales</taxon>
        <taxon>Borreliaceae</taxon>
        <taxon>Borrelia</taxon>
    </lineage>
</organism>
<protein>
    <submittedName>
        <fullName evidence="1">Uncharacterized protein</fullName>
    </submittedName>
</protein>
<sequence>MNLFDNVKEGRAKYDRYTDSKRKLVRVKNGKPILIT</sequence>
<evidence type="ECO:0000313" key="1">
    <source>
        <dbReference type="EMBL" id="AHH11534.1"/>
    </source>
</evidence>
<keyword evidence="1" id="KW-0614">Plasmid</keyword>
<geneLocation type="plasmid" evidence="1">
    <name>unnamed</name>
</geneLocation>
<dbReference type="AlphaFoldDB" id="W5SWG1"/>